<dbReference type="AlphaFoldDB" id="A0AAW2HT45"/>
<proteinExistence type="predicted"/>
<name>A0AAW2HT45_9NEOP</name>
<gene>
    <name evidence="1" type="ORF">PYX00_005834</name>
</gene>
<sequence>MEFSVTLNGKMGLLLEAFEGKEGLVPEGATGRRGILDVDDGTTSEVRMMVPSQKEEPLHPNPRRLQDGNDMRVVFYGRRRKRWALTDHPKEVIKALRGAEINRQKRKEWAVSQKKGCWPTRKHRNGGCLRYNEDEMAKRGDCMLRVRLLFEEYNTGRSDNGNAAPSVFFRESFEDADGVDGGAAGVRLQISHQAPVPE</sequence>
<accession>A0AAW2HT45</accession>
<reference evidence="1" key="1">
    <citation type="journal article" date="2024" name="Gigascience">
        <title>Chromosome-level genome of the poultry shaft louse Menopon gallinae provides insight into the host-switching and adaptive evolution of parasitic lice.</title>
        <authorList>
            <person name="Xu Y."/>
            <person name="Ma L."/>
            <person name="Liu S."/>
            <person name="Liang Y."/>
            <person name="Liu Q."/>
            <person name="He Z."/>
            <person name="Tian L."/>
            <person name="Duan Y."/>
            <person name="Cai W."/>
            <person name="Li H."/>
            <person name="Song F."/>
        </authorList>
    </citation>
    <scope>NUCLEOTIDE SEQUENCE</scope>
    <source>
        <strain evidence="1">Cailab_2023a</strain>
    </source>
</reference>
<evidence type="ECO:0000313" key="1">
    <source>
        <dbReference type="EMBL" id="KAL0273075.1"/>
    </source>
</evidence>
<protein>
    <submittedName>
        <fullName evidence="1">Uncharacterized protein</fullName>
    </submittedName>
</protein>
<organism evidence="1">
    <name type="scientific">Menopon gallinae</name>
    <name type="common">poultry shaft louse</name>
    <dbReference type="NCBI Taxonomy" id="328185"/>
    <lineage>
        <taxon>Eukaryota</taxon>
        <taxon>Metazoa</taxon>
        <taxon>Ecdysozoa</taxon>
        <taxon>Arthropoda</taxon>
        <taxon>Hexapoda</taxon>
        <taxon>Insecta</taxon>
        <taxon>Pterygota</taxon>
        <taxon>Neoptera</taxon>
        <taxon>Paraneoptera</taxon>
        <taxon>Psocodea</taxon>
        <taxon>Troctomorpha</taxon>
        <taxon>Phthiraptera</taxon>
        <taxon>Amblycera</taxon>
        <taxon>Menoponidae</taxon>
        <taxon>Menopon</taxon>
    </lineage>
</organism>
<comment type="caution">
    <text evidence="1">The sequence shown here is derived from an EMBL/GenBank/DDBJ whole genome shotgun (WGS) entry which is preliminary data.</text>
</comment>
<dbReference type="EMBL" id="JARGDH010000003">
    <property type="protein sequence ID" value="KAL0273075.1"/>
    <property type="molecule type" value="Genomic_DNA"/>
</dbReference>